<organism evidence="8 9">
    <name type="scientific">Paenibacillus amylolyticus</name>
    <dbReference type="NCBI Taxonomy" id="1451"/>
    <lineage>
        <taxon>Bacteria</taxon>
        <taxon>Bacillati</taxon>
        <taxon>Bacillota</taxon>
        <taxon>Bacilli</taxon>
        <taxon>Bacillales</taxon>
        <taxon>Paenibacillaceae</taxon>
        <taxon>Paenibacillus</taxon>
    </lineage>
</organism>
<dbReference type="AlphaFoldDB" id="A0AAP5LNY1"/>
<keyword evidence="4" id="KW-0238">DNA-binding</keyword>
<dbReference type="InterPro" id="IPR007627">
    <property type="entry name" value="RNA_pol_sigma70_r2"/>
</dbReference>
<comment type="caution">
    <text evidence="8">The sequence shown here is derived from an EMBL/GenBank/DDBJ whole genome shotgun (WGS) entry which is preliminary data.</text>
</comment>
<dbReference type="Gene3D" id="1.10.10.10">
    <property type="entry name" value="Winged helix-like DNA-binding domain superfamily/Winged helix DNA-binding domain"/>
    <property type="match status" value="1"/>
</dbReference>
<gene>
    <name evidence="8" type="ORF">J2W91_002622</name>
</gene>
<evidence type="ECO:0000259" key="7">
    <source>
        <dbReference type="Pfam" id="PF08281"/>
    </source>
</evidence>
<evidence type="ECO:0000259" key="6">
    <source>
        <dbReference type="Pfam" id="PF04542"/>
    </source>
</evidence>
<feature type="domain" description="RNA polymerase sigma-70 region 2" evidence="6">
    <location>
        <begin position="49"/>
        <end position="115"/>
    </location>
</feature>
<dbReference type="CDD" id="cd06171">
    <property type="entry name" value="Sigma70_r4"/>
    <property type="match status" value="1"/>
</dbReference>
<dbReference type="Pfam" id="PF04542">
    <property type="entry name" value="Sigma70_r2"/>
    <property type="match status" value="1"/>
</dbReference>
<evidence type="ECO:0000256" key="2">
    <source>
        <dbReference type="ARBA" id="ARBA00023015"/>
    </source>
</evidence>
<evidence type="ECO:0000256" key="5">
    <source>
        <dbReference type="ARBA" id="ARBA00023163"/>
    </source>
</evidence>
<dbReference type="Pfam" id="PF08281">
    <property type="entry name" value="Sigma70_r4_2"/>
    <property type="match status" value="1"/>
</dbReference>
<name>A0AAP5LNY1_PAEAM</name>
<dbReference type="EMBL" id="JAVDTR010000006">
    <property type="protein sequence ID" value="MDR6724160.1"/>
    <property type="molecule type" value="Genomic_DNA"/>
</dbReference>
<dbReference type="RefSeq" id="WP_056699468.1">
    <property type="nucleotide sequence ID" value="NZ_JAVDTR010000006.1"/>
</dbReference>
<dbReference type="PANTHER" id="PTHR43133">
    <property type="entry name" value="RNA POLYMERASE ECF-TYPE SIGMA FACTO"/>
    <property type="match status" value="1"/>
</dbReference>
<dbReference type="Proteomes" id="UP001254832">
    <property type="component" value="Unassembled WGS sequence"/>
</dbReference>
<proteinExistence type="inferred from homology"/>
<dbReference type="InterPro" id="IPR013325">
    <property type="entry name" value="RNA_pol_sigma_r2"/>
</dbReference>
<dbReference type="InterPro" id="IPR039425">
    <property type="entry name" value="RNA_pol_sigma-70-like"/>
</dbReference>
<protein>
    <submittedName>
        <fullName evidence="8">RNA polymerase sigma-70 factor (ECF subfamily)</fullName>
    </submittedName>
</protein>
<accession>A0AAP5LNY1</accession>
<dbReference type="InterPro" id="IPR013249">
    <property type="entry name" value="RNA_pol_sigma70_r4_t2"/>
</dbReference>
<evidence type="ECO:0000313" key="9">
    <source>
        <dbReference type="Proteomes" id="UP001254832"/>
    </source>
</evidence>
<evidence type="ECO:0000256" key="4">
    <source>
        <dbReference type="ARBA" id="ARBA00023125"/>
    </source>
</evidence>
<dbReference type="PANTHER" id="PTHR43133:SF8">
    <property type="entry name" value="RNA POLYMERASE SIGMA FACTOR HI_1459-RELATED"/>
    <property type="match status" value="1"/>
</dbReference>
<evidence type="ECO:0000313" key="8">
    <source>
        <dbReference type="EMBL" id="MDR6724160.1"/>
    </source>
</evidence>
<dbReference type="InterPro" id="IPR036388">
    <property type="entry name" value="WH-like_DNA-bd_sf"/>
</dbReference>
<feature type="domain" description="RNA polymerase sigma factor 70 region 4 type 2" evidence="7">
    <location>
        <begin position="146"/>
        <end position="192"/>
    </location>
</feature>
<keyword evidence="2" id="KW-0805">Transcription regulation</keyword>
<dbReference type="SUPFAM" id="SSF88659">
    <property type="entry name" value="Sigma3 and sigma4 domains of RNA polymerase sigma factors"/>
    <property type="match status" value="1"/>
</dbReference>
<sequence length="287" mass="32524">MAFVKSVDCRINRSHDHVNQPHNPYTPPHMNAGDSFQADDLHAALLNVQRSLYAYCLSMTGSREDAEDLVQETFAKVLSSSSVHKSGADRDINWEAYLIRIARNAWMDVLRKRQRLHCKMDGLKPLIQEMAEEEPLEELDTAVEILIKELPSWQRVIYMLRELLGYTAAEAAEMLDTTEGAVKSALRRARMTIAEIRDQLNDLDADEETEVSEERIRMEELRGYLLALRRGDTARIIDLCLNQTDDPMAVASTILQQALPSSTMQPMMYSYAISDCYGGGYMVSMVA</sequence>
<keyword evidence="5" id="KW-0804">Transcription</keyword>
<comment type="similarity">
    <text evidence="1">Belongs to the sigma-70 factor family. ECF subfamily.</text>
</comment>
<evidence type="ECO:0000256" key="3">
    <source>
        <dbReference type="ARBA" id="ARBA00023082"/>
    </source>
</evidence>
<dbReference type="SUPFAM" id="SSF88946">
    <property type="entry name" value="Sigma2 domain of RNA polymerase sigma factors"/>
    <property type="match status" value="1"/>
</dbReference>
<dbReference type="InterPro" id="IPR013324">
    <property type="entry name" value="RNA_pol_sigma_r3/r4-like"/>
</dbReference>
<evidence type="ECO:0000256" key="1">
    <source>
        <dbReference type="ARBA" id="ARBA00010641"/>
    </source>
</evidence>
<keyword evidence="3" id="KW-0731">Sigma factor</keyword>
<dbReference type="Gene3D" id="1.10.1740.10">
    <property type="match status" value="1"/>
</dbReference>
<dbReference type="GO" id="GO:0016987">
    <property type="term" value="F:sigma factor activity"/>
    <property type="evidence" value="ECO:0007669"/>
    <property type="project" value="UniProtKB-KW"/>
</dbReference>
<dbReference type="NCBIfam" id="TIGR02937">
    <property type="entry name" value="sigma70-ECF"/>
    <property type="match status" value="1"/>
</dbReference>
<dbReference type="InterPro" id="IPR014284">
    <property type="entry name" value="RNA_pol_sigma-70_dom"/>
</dbReference>
<reference evidence="8" key="1">
    <citation type="submission" date="2023-07" db="EMBL/GenBank/DDBJ databases">
        <title>Sorghum-associated microbial communities from plants grown in Nebraska, USA.</title>
        <authorList>
            <person name="Schachtman D."/>
        </authorList>
    </citation>
    <scope>NUCLEOTIDE SEQUENCE</scope>
    <source>
        <strain evidence="8">BE80</strain>
    </source>
</reference>
<dbReference type="GO" id="GO:0006352">
    <property type="term" value="P:DNA-templated transcription initiation"/>
    <property type="evidence" value="ECO:0007669"/>
    <property type="project" value="InterPro"/>
</dbReference>
<dbReference type="GO" id="GO:0003677">
    <property type="term" value="F:DNA binding"/>
    <property type="evidence" value="ECO:0007669"/>
    <property type="project" value="UniProtKB-KW"/>
</dbReference>